<feature type="compositionally biased region" description="Pro residues" evidence="2">
    <location>
        <begin position="822"/>
        <end position="831"/>
    </location>
</feature>
<feature type="compositionally biased region" description="Basic residues" evidence="2">
    <location>
        <begin position="21"/>
        <end position="32"/>
    </location>
</feature>
<dbReference type="PANTHER" id="PTHR22028">
    <property type="entry name" value="SFI1 SPINDLE BODY DOMAIN-CONTAINING PROTEIN-RELATED"/>
    <property type="match status" value="1"/>
</dbReference>
<dbReference type="Proteomes" id="UP000054408">
    <property type="component" value="Unassembled WGS sequence"/>
</dbReference>
<evidence type="ECO:0000313" key="3">
    <source>
        <dbReference type="EMBL" id="KNC47490.1"/>
    </source>
</evidence>
<reference evidence="3 4" key="1">
    <citation type="submission" date="2010-05" db="EMBL/GenBank/DDBJ databases">
        <title>The Genome Sequence of Thecamonas trahens ATCC 50062.</title>
        <authorList>
            <consortium name="The Broad Institute Genome Sequencing Platform"/>
            <person name="Russ C."/>
            <person name="Cuomo C."/>
            <person name="Shea T."/>
            <person name="Young S.K."/>
            <person name="Zeng Q."/>
            <person name="Koehrsen M."/>
            <person name="Haas B."/>
            <person name="Borodovsky M."/>
            <person name="Guigo R."/>
            <person name="Alvarado L."/>
            <person name="Berlin A."/>
            <person name="Bochicchio J."/>
            <person name="Borenstein D."/>
            <person name="Chapman S."/>
            <person name="Chen Z."/>
            <person name="Freedman E."/>
            <person name="Gellesch M."/>
            <person name="Goldberg J."/>
            <person name="Griggs A."/>
            <person name="Gujja S."/>
            <person name="Heilman E."/>
            <person name="Heiman D."/>
            <person name="Hepburn T."/>
            <person name="Howarth C."/>
            <person name="Jen D."/>
            <person name="Larson L."/>
            <person name="Mehta T."/>
            <person name="Park D."/>
            <person name="Pearson M."/>
            <person name="Roberts A."/>
            <person name="Saif S."/>
            <person name="Shenoy N."/>
            <person name="Sisk P."/>
            <person name="Stolte C."/>
            <person name="Sykes S."/>
            <person name="Thomson T."/>
            <person name="Walk T."/>
            <person name="White J."/>
            <person name="Yandava C."/>
            <person name="Burger G."/>
            <person name="Gray M.W."/>
            <person name="Holland P.W.H."/>
            <person name="King N."/>
            <person name="Lang F.B.F."/>
            <person name="Roger A.J."/>
            <person name="Ruiz-Trillo I."/>
            <person name="Lander E."/>
            <person name="Nusbaum C."/>
        </authorList>
    </citation>
    <scope>NUCLEOTIDE SEQUENCE [LARGE SCALE GENOMIC DNA]</scope>
    <source>
        <strain evidence="3 4">ATCC 50062</strain>
    </source>
</reference>
<keyword evidence="1" id="KW-0175">Coiled coil</keyword>
<feature type="compositionally biased region" description="Pro residues" evidence="2">
    <location>
        <begin position="841"/>
        <end position="851"/>
    </location>
</feature>
<feature type="coiled-coil region" evidence="1">
    <location>
        <begin position="897"/>
        <end position="979"/>
    </location>
</feature>
<gene>
    <name evidence="3" type="ORF">AMSG_02507</name>
</gene>
<evidence type="ECO:0000256" key="2">
    <source>
        <dbReference type="SAM" id="MobiDB-lite"/>
    </source>
</evidence>
<dbReference type="OMA" id="QASIFTH"/>
<dbReference type="RefSeq" id="XP_013759426.1">
    <property type="nucleotide sequence ID" value="XM_013903972.1"/>
</dbReference>
<evidence type="ECO:0008006" key="5">
    <source>
        <dbReference type="Google" id="ProtNLM"/>
    </source>
</evidence>
<dbReference type="GeneID" id="25562187"/>
<organism evidence="3 4">
    <name type="scientific">Thecamonas trahens ATCC 50062</name>
    <dbReference type="NCBI Taxonomy" id="461836"/>
    <lineage>
        <taxon>Eukaryota</taxon>
        <taxon>Apusozoa</taxon>
        <taxon>Apusomonadida</taxon>
        <taxon>Apusomonadidae</taxon>
        <taxon>Thecamonas</taxon>
    </lineage>
</organism>
<keyword evidence="4" id="KW-1185">Reference proteome</keyword>
<dbReference type="InterPro" id="IPR052270">
    <property type="entry name" value="CACF_protein"/>
</dbReference>
<feature type="region of interest" description="Disordered" evidence="2">
    <location>
        <begin position="1"/>
        <end position="55"/>
    </location>
</feature>
<evidence type="ECO:0000256" key="1">
    <source>
        <dbReference type="SAM" id="Coils"/>
    </source>
</evidence>
<proteinExistence type="predicted"/>
<dbReference type="AlphaFoldDB" id="A0A0L0D5K0"/>
<name>A0A0L0D5K0_THETB</name>
<sequence length="992" mass="107834">MEYFAASLEPDRPLSETGAPPRRRRRRRRRPPPHTSAPLPVSPPPALAPTRPDADADTDFVAANKAAVAATSELNAIKRSLRAAVLDPPKPDPFVSPVRTPRLRSAAPEPVPTAASTPTSLLRSAFDSWRAAVADARSHWKREFVAGLHYSYALQRRSLAAWRSLLQERATREAALASFRVLASDRLARAAFAAWRVSAARVYARRAAAIAADAHRGAMIVRSAFASWRTAAAVRAFRLRTLGSRVFRTFRRRHIEAAIAAAKRKRADLYRTAALERRAVVAWQSYVARRRKYYAASGRAFVFLCARLKSKAFDCWLTRLAVLRHNRLVAGMAAFKSLRADGRALEAKADGFAARRPARSAALMLRAWAAAAKASASARDAPRMALAAAHRDAALSLHAFCAWRREHCRISALVATAAEAVSIREQGRMALAWAMWRDRLRARQTHAALLTKADATYAANLGATVLALWRHHLATRIAIRDAAARASAHANASLARKTLRSWATTASRAAAETAAFVLAAAFHRAQLASKVFAALRANVKAAAVELNAWRTAARADDRRLLTAGFAALRAHVCAVKRDRAAAGTAALFWVRKTKTKVLTALARHAGDARSDRAAAATAALFWVARRKAVSLAAWRAFTQASLSRSAALADRVAYFEAAVLGPRVKRQLMARWRVQAERAVVARRAHNVANAFFKWRIAAARADKLRTAGAAVARASHVRAGKAALIVWRQRTSAAVADREANVLALSFWASRLEARAWRGWQAFVERMRLRNAARTRALKMHHAFQLRQGLALLFGGANALRLERNARTAARLPPIVHDDALPPPRPPPRVPDLELMGPLGPRPLPRPLRPLPRSSSNVPPSPPRLHKAKLAFTPTARSRVVDENTAAATHSAVRDVLATEAQLMDASAKVDSLTAELTEWQAMLDDAAANAQLPGASASSEVMLGVLRTTVARLKGQLAHARTNADAAQAERARARSAVSALTGASTTATA</sequence>
<protein>
    <recommendedName>
        <fullName evidence="5">Sfi1 spindle body domain-containing protein</fullName>
    </recommendedName>
</protein>
<dbReference type="EMBL" id="GL349447">
    <property type="protein sequence ID" value="KNC47490.1"/>
    <property type="molecule type" value="Genomic_DNA"/>
</dbReference>
<evidence type="ECO:0000313" key="4">
    <source>
        <dbReference type="Proteomes" id="UP000054408"/>
    </source>
</evidence>
<accession>A0A0L0D5K0</accession>
<feature type="region of interest" description="Disordered" evidence="2">
    <location>
        <begin position="816"/>
        <end position="867"/>
    </location>
</feature>
<dbReference type="STRING" id="461836.A0A0L0D5K0"/>
<feature type="region of interest" description="Disordered" evidence="2">
    <location>
        <begin position="90"/>
        <end position="117"/>
    </location>
</feature>